<keyword evidence="6 13" id="KW-1133">Transmembrane helix</keyword>
<keyword evidence="9 13" id="KW-0472">Membrane</keyword>
<dbReference type="Gene3D" id="1.10.287.770">
    <property type="entry name" value="YojJ-like"/>
    <property type="match status" value="1"/>
</dbReference>
<keyword evidence="5 12" id="KW-0812">Transmembrane</keyword>
<evidence type="ECO:0000313" key="14">
    <source>
        <dbReference type="EMBL" id="CAG9863465.1"/>
    </source>
</evidence>
<evidence type="ECO:0000256" key="7">
    <source>
        <dbReference type="ARBA" id="ARBA00023053"/>
    </source>
</evidence>
<dbReference type="EMBL" id="OU900099">
    <property type="protein sequence ID" value="CAG9863465.1"/>
    <property type="molecule type" value="Genomic_DNA"/>
</dbReference>
<keyword evidence="10 12" id="KW-0739">Sodium transport</keyword>
<comment type="similarity">
    <text evidence="2 12">Belongs to the amiloride-sensitive sodium channel (TC 1.A.6) family.</text>
</comment>
<evidence type="ECO:0000256" key="2">
    <source>
        <dbReference type="ARBA" id="ARBA00007193"/>
    </source>
</evidence>
<protein>
    <submittedName>
        <fullName evidence="14">Uncharacterized protein</fullName>
    </submittedName>
</protein>
<evidence type="ECO:0000256" key="5">
    <source>
        <dbReference type="ARBA" id="ARBA00022692"/>
    </source>
</evidence>
<comment type="subcellular location">
    <subcellularLocation>
        <location evidence="1">Membrane</location>
        <topology evidence="1">Multi-pass membrane protein</topology>
    </subcellularLocation>
</comment>
<dbReference type="AlphaFoldDB" id="A0A9N9TU52"/>
<keyword evidence="7" id="KW-0915">Sodium</keyword>
<sequence>MSLFTFNKLNKPIGEFRFTIQLAIFATMGSIEKRYVTTISGRLDRRKSSLSTNGKRIRKYCREYCEYTGIHGMRYFGEKRSAFEKICWVAVFVTSLLVCLAVIYQTYRKWQHQPLMVNFSSNERNINEIPFPAVTICQETRVSRSFFNYSRALRNYVFEGKADADDLKKLRYMSLLCAAGKIFKHKIPNVTTIDEDFYKFLADGATQFLESCTWMGEKMSCREIFRPIVTDEGLCYTFNMLENDDIFSNVSFVPNFNHPTASDGLYSNTKLWSVDNGYSDDAPVHTYPRRALLSGYTNALVVNLKINISDIDYACTSFQGYQVVLHQAIRYPIVQIHHFRVPIRKAVIVAISPTQMENSEEVNDYSLDKRDCFLQGEKMLKFFKNYTQNNCELECVANLTLSKCGCVAFYMPRENSTKICGNQRMDCITTVKNKMNTRKLELSLDEDRCNRRRNPHNECNCLPMCAQINYDTEITEIEYDRRKEYESLEMCNSTEQDHHAWSQLVIYFKSSYFIPHVRSELYGHLDFLANVGGLLGLFIGFSLLSLFEIIYFASVRIICNTKMYKKWYGEHNN</sequence>
<dbReference type="Gene3D" id="2.60.470.10">
    <property type="entry name" value="Acid-sensing ion channels like domains"/>
    <property type="match status" value="1"/>
</dbReference>
<accession>A0A9N9TU52</accession>
<keyword evidence="8 12" id="KW-0406">Ion transport</keyword>
<dbReference type="InterPro" id="IPR001873">
    <property type="entry name" value="ENaC"/>
</dbReference>
<feature type="transmembrane region" description="Helical" evidence="13">
    <location>
        <begin position="527"/>
        <end position="553"/>
    </location>
</feature>
<dbReference type="PANTHER" id="PTHR11690:SF288">
    <property type="entry name" value="AMILORIDE-SENSITIVE NA+ CHANNEL-RELATED"/>
    <property type="match status" value="1"/>
</dbReference>
<dbReference type="PANTHER" id="PTHR11690">
    <property type="entry name" value="AMILORIDE-SENSITIVE SODIUM CHANNEL-RELATED"/>
    <property type="match status" value="1"/>
</dbReference>
<dbReference type="Pfam" id="PF00858">
    <property type="entry name" value="ASC"/>
    <property type="match status" value="1"/>
</dbReference>
<name>A0A9N9TU52_PHYSR</name>
<evidence type="ECO:0000256" key="9">
    <source>
        <dbReference type="ARBA" id="ARBA00023136"/>
    </source>
</evidence>
<evidence type="ECO:0000256" key="12">
    <source>
        <dbReference type="RuleBase" id="RU000679"/>
    </source>
</evidence>
<evidence type="ECO:0000256" key="10">
    <source>
        <dbReference type="ARBA" id="ARBA00023201"/>
    </source>
</evidence>
<evidence type="ECO:0000313" key="15">
    <source>
        <dbReference type="Proteomes" id="UP001153712"/>
    </source>
</evidence>
<keyword evidence="11 12" id="KW-0407">Ion channel</keyword>
<evidence type="ECO:0000256" key="6">
    <source>
        <dbReference type="ARBA" id="ARBA00022989"/>
    </source>
</evidence>
<keyword evidence="15" id="KW-1185">Reference proteome</keyword>
<keyword evidence="4 12" id="KW-0894">Sodium channel</keyword>
<dbReference type="GO" id="GO:0005886">
    <property type="term" value="C:plasma membrane"/>
    <property type="evidence" value="ECO:0007669"/>
    <property type="project" value="TreeGrafter"/>
</dbReference>
<evidence type="ECO:0000256" key="11">
    <source>
        <dbReference type="ARBA" id="ARBA00023303"/>
    </source>
</evidence>
<evidence type="ECO:0000256" key="3">
    <source>
        <dbReference type="ARBA" id="ARBA00022448"/>
    </source>
</evidence>
<reference evidence="14" key="1">
    <citation type="submission" date="2022-01" db="EMBL/GenBank/DDBJ databases">
        <authorList>
            <person name="King R."/>
        </authorList>
    </citation>
    <scope>NUCLEOTIDE SEQUENCE</scope>
</reference>
<proteinExistence type="inferred from homology"/>
<dbReference type="GO" id="GO:0015280">
    <property type="term" value="F:ligand-gated sodium channel activity"/>
    <property type="evidence" value="ECO:0007669"/>
    <property type="project" value="TreeGrafter"/>
</dbReference>
<evidence type="ECO:0000256" key="4">
    <source>
        <dbReference type="ARBA" id="ARBA00022461"/>
    </source>
</evidence>
<dbReference type="Proteomes" id="UP001153712">
    <property type="component" value="Chromosome 6"/>
</dbReference>
<dbReference type="OrthoDB" id="6021021at2759"/>
<evidence type="ECO:0000256" key="1">
    <source>
        <dbReference type="ARBA" id="ARBA00004141"/>
    </source>
</evidence>
<gene>
    <name evidence="14" type="ORF">PHYEVI_LOCUS9756</name>
</gene>
<evidence type="ECO:0000256" key="8">
    <source>
        <dbReference type="ARBA" id="ARBA00023065"/>
    </source>
</evidence>
<evidence type="ECO:0000256" key="13">
    <source>
        <dbReference type="SAM" id="Phobius"/>
    </source>
</evidence>
<feature type="transmembrane region" description="Helical" evidence="13">
    <location>
        <begin position="86"/>
        <end position="107"/>
    </location>
</feature>
<keyword evidence="3 12" id="KW-0813">Transport</keyword>
<dbReference type="PRINTS" id="PR01078">
    <property type="entry name" value="AMINACHANNEL"/>
</dbReference>
<organism evidence="14 15">
    <name type="scientific">Phyllotreta striolata</name>
    <name type="common">Striped flea beetle</name>
    <name type="synonym">Crioceris striolata</name>
    <dbReference type="NCBI Taxonomy" id="444603"/>
    <lineage>
        <taxon>Eukaryota</taxon>
        <taxon>Metazoa</taxon>
        <taxon>Ecdysozoa</taxon>
        <taxon>Arthropoda</taxon>
        <taxon>Hexapoda</taxon>
        <taxon>Insecta</taxon>
        <taxon>Pterygota</taxon>
        <taxon>Neoptera</taxon>
        <taxon>Endopterygota</taxon>
        <taxon>Coleoptera</taxon>
        <taxon>Polyphaga</taxon>
        <taxon>Cucujiformia</taxon>
        <taxon>Chrysomeloidea</taxon>
        <taxon>Chrysomelidae</taxon>
        <taxon>Galerucinae</taxon>
        <taxon>Alticini</taxon>
        <taxon>Phyllotreta</taxon>
    </lineage>
</organism>